<dbReference type="Pfam" id="PF21788">
    <property type="entry name" value="TNP-like_GBD"/>
    <property type="match status" value="1"/>
</dbReference>
<proteinExistence type="predicted"/>
<accession>A0A0K2VEW6</accession>
<feature type="domain" description="Transposable element P transposase-like GTP-binding insertion" evidence="1">
    <location>
        <begin position="43"/>
        <end position="94"/>
    </location>
</feature>
<name>A0A0K2VEW6_LEPSM</name>
<dbReference type="InterPro" id="IPR048366">
    <property type="entry name" value="TNP-like_GBD"/>
</dbReference>
<dbReference type="AlphaFoldDB" id="A0A0K2VEW6"/>
<evidence type="ECO:0000259" key="1">
    <source>
        <dbReference type="Pfam" id="PF21788"/>
    </source>
</evidence>
<evidence type="ECO:0000313" key="2">
    <source>
        <dbReference type="EMBL" id="CDW48431.1"/>
    </source>
</evidence>
<dbReference type="EMBL" id="HACA01031070">
    <property type="protein sequence ID" value="CDW48431.1"/>
    <property type="molecule type" value="Transcribed_RNA"/>
</dbReference>
<organism evidence="2">
    <name type="scientific">Lepeophtheirus salmonis</name>
    <name type="common">Salmon louse</name>
    <name type="synonym">Caligus salmonis</name>
    <dbReference type="NCBI Taxonomy" id="72036"/>
    <lineage>
        <taxon>Eukaryota</taxon>
        <taxon>Metazoa</taxon>
        <taxon>Ecdysozoa</taxon>
        <taxon>Arthropoda</taxon>
        <taxon>Crustacea</taxon>
        <taxon>Multicrustacea</taxon>
        <taxon>Hexanauplia</taxon>
        <taxon>Copepoda</taxon>
        <taxon>Siphonostomatoida</taxon>
        <taxon>Caligidae</taxon>
        <taxon>Lepeophtheirus</taxon>
    </lineage>
</organism>
<reference evidence="2" key="1">
    <citation type="submission" date="2014-05" db="EMBL/GenBank/DDBJ databases">
        <authorList>
            <person name="Chronopoulou M."/>
        </authorList>
    </citation>
    <scope>NUCLEOTIDE SEQUENCE</scope>
    <source>
        <tissue evidence="2">Whole organism</tissue>
    </source>
</reference>
<protein>
    <submittedName>
        <fullName evidence="2">Putative LOC101846817 [Aplysia californica]</fullName>
    </submittedName>
</protein>
<sequence>MTFSHLHEDCNSNVVAIVDVPHCFQNIRGALAHLKGLRIEYCLPLGNKLTEKHIKFHQNKMKVALAMQAIASKSVGRAVKWCHSQGFPGFQTDDTLATALFFFFKYLTFSTVAQ</sequence>